<keyword evidence="1" id="KW-0472">Membrane</keyword>
<evidence type="ECO:0000313" key="3">
    <source>
        <dbReference type="Proteomes" id="UP000594638"/>
    </source>
</evidence>
<sequence length="140" mass="16068">MEEQQQKNKIMLNSKAKYGVNVVDCGWTCNVYPIFVIWSKRHCQAFVGYIGSIELAAYALVSTVLLRFANRILSLSGQDIPGSLLEFEVQVQFPVSDLALAYCNQLKDATNTYFPVRLHIRERKILRKRRNGIQDTRLTL</sequence>
<dbReference type="EMBL" id="CACTIH010001886">
    <property type="protein sequence ID" value="CAA2967564.1"/>
    <property type="molecule type" value="Genomic_DNA"/>
</dbReference>
<dbReference type="Gramene" id="OE9A036842T1">
    <property type="protein sequence ID" value="OE9A036842C1"/>
    <property type="gene ID" value="OE9A036842"/>
</dbReference>
<evidence type="ECO:0000313" key="2">
    <source>
        <dbReference type="EMBL" id="CAA2967564.1"/>
    </source>
</evidence>
<evidence type="ECO:0000256" key="1">
    <source>
        <dbReference type="SAM" id="Phobius"/>
    </source>
</evidence>
<keyword evidence="3" id="KW-1185">Reference proteome</keyword>
<keyword evidence="1" id="KW-0812">Transmembrane</keyword>
<dbReference type="OrthoDB" id="2126698at2759"/>
<dbReference type="AlphaFoldDB" id="A0A8S0QMC0"/>
<accession>A0A8S0QMC0</accession>
<feature type="transmembrane region" description="Helical" evidence="1">
    <location>
        <begin position="45"/>
        <end position="66"/>
    </location>
</feature>
<name>A0A8S0QMC0_OLEEU</name>
<protein>
    <submittedName>
        <fullName evidence="2">Uncharacterized protein</fullName>
    </submittedName>
</protein>
<proteinExistence type="predicted"/>
<dbReference type="Proteomes" id="UP000594638">
    <property type="component" value="Unassembled WGS sequence"/>
</dbReference>
<reference evidence="2 3" key="1">
    <citation type="submission" date="2019-12" db="EMBL/GenBank/DDBJ databases">
        <authorList>
            <person name="Alioto T."/>
            <person name="Alioto T."/>
            <person name="Gomez Garrido J."/>
        </authorList>
    </citation>
    <scope>NUCLEOTIDE SEQUENCE [LARGE SCALE GENOMIC DNA]</scope>
</reference>
<keyword evidence="1" id="KW-1133">Transmembrane helix</keyword>
<organism evidence="2 3">
    <name type="scientific">Olea europaea subsp. europaea</name>
    <dbReference type="NCBI Taxonomy" id="158383"/>
    <lineage>
        <taxon>Eukaryota</taxon>
        <taxon>Viridiplantae</taxon>
        <taxon>Streptophyta</taxon>
        <taxon>Embryophyta</taxon>
        <taxon>Tracheophyta</taxon>
        <taxon>Spermatophyta</taxon>
        <taxon>Magnoliopsida</taxon>
        <taxon>eudicotyledons</taxon>
        <taxon>Gunneridae</taxon>
        <taxon>Pentapetalae</taxon>
        <taxon>asterids</taxon>
        <taxon>lamiids</taxon>
        <taxon>Lamiales</taxon>
        <taxon>Oleaceae</taxon>
        <taxon>Oleeae</taxon>
        <taxon>Olea</taxon>
    </lineage>
</organism>
<comment type="caution">
    <text evidence="2">The sequence shown here is derived from an EMBL/GenBank/DDBJ whole genome shotgun (WGS) entry which is preliminary data.</text>
</comment>
<gene>
    <name evidence="2" type="ORF">OLEA9_A036842</name>
</gene>